<keyword evidence="1" id="KW-0472">Membrane</keyword>
<dbReference type="Pfam" id="PF07331">
    <property type="entry name" value="TctB"/>
    <property type="match status" value="1"/>
</dbReference>
<accession>A0A6A4RCD4</accession>
<feature type="transmembrane region" description="Helical" evidence="1">
    <location>
        <begin position="94"/>
        <end position="124"/>
    </location>
</feature>
<gene>
    <name evidence="3" type="ORF">GP644_22685</name>
</gene>
<comment type="caution">
    <text evidence="3">The sequence shown here is derived from an EMBL/GenBank/DDBJ whole genome shotgun (WGS) entry which is preliminary data.</text>
</comment>
<feature type="transmembrane region" description="Helical" evidence="1">
    <location>
        <begin position="136"/>
        <end position="156"/>
    </location>
</feature>
<dbReference type="EMBL" id="WSFO01000021">
    <property type="protein sequence ID" value="KAE9625132.1"/>
    <property type="molecule type" value="Genomic_DNA"/>
</dbReference>
<proteinExistence type="predicted"/>
<feature type="transmembrane region" description="Helical" evidence="1">
    <location>
        <begin position="45"/>
        <end position="68"/>
    </location>
</feature>
<dbReference type="Proteomes" id="UP000441586">
    <property type="component" value="Unassembled WGS sequence"/>
</dbReference>
<evidence type="ECO:0000256" key="1">
    <source>
        <dbReference type="SAM" id="Phobius"/>
    </source>
</evidence>
<dbReference type="InterPro" id="IPR009936">
    <property type="entry name" value="DUF1468"/>
</dbReference>
<sequence length="172" mass="18929">MNNADENHSLEAGEIARFLSYVAILAASVALYLSAEHIPSSRFEVLGAAAFPRFVFAAIFLIAVIAIIDSLRKIPGHAWGRFGSEVQHWLKTRYLVIVCFVVFAAYLLLVPILGFSIASFAFVFGLQLILMPRKPLTLLVAVLVALAFSFGLNAMFAEFFNVFLPRGDFLNG</sequence>
<dbReference type="AlphaFoldDB" id="A0A6A4RCD4"/>
<keyword evidence="1" id="KW-1133">Transmembrane helix</keyword>
<name>A0A6A4RCD4_9RHOB</name>
<reference evidence="3 4" key="1">
    <citation type="submission" date="2019-12" db="EMBL/GenBank/DDBJ databases">
        <authorList>
            <person name="Zhang Y.-J."/>
        </authorList>
    </citation>
    <scope>NUCLEOTIDE SEQUENCE [LARGE SCALE GENOMIC DNA]</scope>
    <source>
        <strain evidence="3 4">H18S-6</strain>
    </source>
</reference>
<feature type="transmembrane region" description="Helical" evidence="1">
    <location>
        <begin position="15"/>
        <end position="33"/>
    </location>
</feature>
<feature type="domain" description="DUF1468" evidence="2">
    <location>
        <begin position="23"/>
        <end position="165"/>
    </location>
</feature>
<evidence type="ECO:0000313" key="3">
    <source>
        <dbReference type="EMBL" id="KAE9625132.1"/>
    </source>
</evidence>
<dbReference type="RefSeq" id="WP_158981739.1">
    <property type="nucleotide sequence ID" value="NZ_WSFO01000021.1"/>
</dbReference>
<evidence type="ECO:0000313" key="4">
    <source>
        <dbReference type="Proteomes" id="UP000441586"/>
    </source>
</evidence>
<protein>
    <submittedName>
        <fullName evidence="3">Tripartite tricarboxylate transporter TctB family protein</fullName>
    </submittedName>
</protein>
<organism evidence="3 4">
    <name type="scientific">Parasedimentitalea maritima</name>
    <dbReference type="NCBI Taxonomy" id="2578117"/>
    <lineage>
        <taxon>Bacteria</taxon>
        <taxon>Pseudomonadati</taxon>
        <taxon>Pseudomonadota</taxon>
        <taxon>Alphaproteobacteria</taxon>
        <taxon>Rhodobacterales</taxon>
        <taxon>Paracoccaceae</taxon>
        <taxon>Parasedimentitalea</taxon>
    </lineage>
</organism>
<keyword evidence="1" id="KW-0812">Transmembrane</keyword>
<evidence type="ECO:0000259" key="2">
    <source>
        <dbReference type="Pfam" id="PF07331"/>
    </source>
</evidence>